<protein>
    <recommendedName>
        <fullName evidence="4">BZIP transcription factor</fullName>
    </recommendedName>
</protein>
<dbReference type="PANTHER" id="PTHR37012">
    <property type="entry name" value="B-ZIP TRANSCRIPTION FACTOR (EUROFUNG)-RELATED"/>
    <property type="match status" value="1"/>
</dbReference>
<evidence type="ECO:0000313" key="3">
    <source>
        <dbReference type="Proteomes" id="UP001199106"/>
    </source>
</evidence>
<dbReference type="CDD" id="cd14688">
    <property type="entry name" value="bZIP_YAP"/>
    <property type="match status" value="1"/>
</dbReference>
<dbReference type="PANTHER" id="PTHR37012:SF7">
    <property type="entry name" value="B-ZIP TRANSCRIPTION FACTOR (EUROFUNG)-RELATED"/>
    <property type="match status" value="1"/>
</dbReference>
<feature type="compositionally biased region" description="Basic and acidic residues" evidence="1">
    <location>
        <begin position="32"/>
        <end position="55"/>
    </location>
</feature>
<organism evidence="2 3">
    <name type="scientific">Alternaria panax</name>
    <dbReference type="NCBI Taxonomy" id="48097"/>
    <lineage>
        <taxon>Eukaryota</taxon>
        <taxon>Fungi</taxon>
        <taxon>Dikarya</taxon>
        <taxon>Ascomycota</taxon>
        <taxon>Pezizomycotina</taxon>
        <taxon>Dothideomycetes</taxon>
        <taxon>Pleosporomycetidae</taxon>
        <taxon>Pleosporales</taxon>
        <taxon>Pleosporineae</taxon>
        <taxon>Pleosporaceae</taxon>
        <taxon>Alternaria</taxon>
        <taxon>Alternaria sect. Panax</taxon>
    </lineage>
</organism>
<dbReference type="Proteomes" id="UP001199106">
    <property type="component" value="Unassembled WGS sequence"/>
</dbReference>
<dbReference type="Gene3D" id="1.20.5.170">
    <property type="match status" value="1"/>
</dbReference>
<sequence>MINRRASDAAPPPQAPIAPVSKRKRRASCLGEQERRERKRAIDREAQRSLREKTKTHIAELERTIQILRDQDRNGTTASLLAEIDGLRVENERLKDVIDSVKSVVGLNFGVSSKTTATAMPRPRADDGGDESISPAATSAGQQSPKPRAVSSGSAARPSLPTPVDQSSSFVPPVTKRPLDLDGMTVMADIHRPVVLASQDQKVEMQLDLQQIRESSEEGEVEDLPWGNAPATATWAPMMEELFVQIFGPNWRCPSPTILHIGNPDNATTSTSSSICPVWKKTNELFGEVFNYYHRSPGATSNSGSSNDSLVRSDTAEAGLLYLGIKQGWDNLSSLEWMKSPALMILKQVDELLFLHLPNVERLATAYKSLKLLKYYLNAKKEELDKVPHWLRPSFSQSSTSHPVALDFFAWPTFRSRLLHHHTTIFQTSTGAGLSSCYSRFLRFDWPFSFEDAFFLDEGTGTHYPSPLFERYHGDLKYWSVDEQFFDTFPEMRGDIEGDRRNANT</sequence>
<evidence type="ECO:0000313" key="2">
    <source>
        <dbReference type="EMBL" id="KAG9187897.1"/>
    </source>
</evidence>
<dbReference type="EMBL" id="JAANER010000007">
    <property type="protein sequence ID" value="KAG9187897.1"/>
    <property type="molecule type" value="Genomic_DNA"/>
</dbReference>
<dbReference type="AlphaFoldDB" id="A0AAD4FD63"/>
<keyword evidence="3" id="KW-1185">Reference proteome</keyword>
<evidence type="ECO:0000256" key="1">
    <source>
        <dbReference type="SAM" id="MobiDB-lite"/>
    </source>
</evidence>
<feature type="region of interest" description="Disordered" evidence="1">
    <location>
        <begin position="116"/>
        <end position="178"/>
    </location>
</feature>
<dbReference type="SUPFAM" id="SSF57959">
    <property type="entry name" value="Leucine zipper domain"/>
    <property type="match status" value="1"/>
</dbReference>
<name>A0AAD4FD63_9PLEO</name>
<evidence type="ECO:0008006" key="4">
    <source>
        <dbReference type="Google" id="ProtNLM"/>
    </source>
</evidence>
<dbReference type="Pfam" id="PF11905">
    <property type="entry name" value="DUF3425"/>
    <property type="match status" value="1"/>
</dbReference>
<comment type="caution">
    <text evidence="2">The sequence shown here is derived from an EMBL/GenBank/DDBJ whole genome shotgun (WGS) entry which is preliminary data.</text>
</comment>
<dbReference type="InterPro" id="IPR046347">
    <property type="entry name" value="bZIP_sf"/>
</dbReference>
<proteinExistence type="predicted"/>
<accession>A0AAD4FD63</accession>
<dbReference type="GO" id="GO:0003700">
    <property type="term" value="F:DNA-binding transcription factor activity"/>
    <property type="evidence" value="ECO:0007669"/>
    <property type="project" value="InterPro"/>
</dbReference>
<dbReference type="InterPro" id="IPR021833">
    <property type="entry name" value="DUF3425"/>
</dbReference>
<feature type="compositionally biased region" description="Polar residues" evidence="1">
    <location>
        <begin position="135"/>
        <end position="145"/>
    </location>
</feature>
<gene>
    <name evidence="2" type="ORF">G6011_05768</name>
</gene>
<feature type="region of interest" description="Disordered" evidence="1">
    <location>
        <begin position="1"/>
        <end position="55"/>
    </location>
</feature>
<reference evidence="2" key="1">
    <citation type="submission" date="2021-07" db="EMBL/GenBank/DDBJ databases">
        <title>Genome Resource of American Ginseng Black Spot Pathogen Alternaria panax.</title>
        <authorList>
            <person name="Qiu C."/>
            <person name="Wang W."/>
            <person name="Liu Z."/>
        </authorList>
    </citation>
    <scope>NUCLEOTIDE SEQUENCE</scope>
    <source>
        <strain evidence="2">BNCC115425</strain>
    </source>
</reference>